<dbReference type="Proteomes" id="UP001596542">
    <property type="component" value="Unassembled WGS sequence"/>
</dbReference>
<evidence type="ECO:0000259" key="3">
    <source>
        <dbReference type="PROSITE" id="PS51371"/>
    </source>
</evidence>
<feature type="domain" description="CBS" evidence="3">
    <location>
        <begin position="72"/>
        <end position="131"/>
    </location>
</feature>
<dbReference type="PANTHER" id="PTHR43080">
    <property type="entry name" value="CBS DOMAIN-CONTAINING PROTEIN CBSX3, MITOCHONDRIAL"/>
    <property type="match status" value="1"/>
</dbReference>
<evidence type="ECO:0000256" key="2">
    <source>
        <dbReference type="PROSITE-ProRule" id="PRU00703"/>
    </source>
</evidence>
<feature type="domain" description="CBS" evidence="3">
    <location>
        <begin position="8"/>
        <end position="64"/>
    </location>
</feature>
<evidence type="ECO:0000256" key="1">
    <source>
        <dbReference type="ARBA" id="ARBA00023122"/>
    </source>
</evidence>
<sequence length="139" mass="15150">MATLKEFMKPDVQVISPEATIQDAAKKMKAGNFGMLPVHENDRMIGSISDRDIVIRAVAEGKPSSTKVRDVMTKGIVWAFEDSSLAEGVRLMSQHQVRRLPIVNSQKRLVGIVAIGDVAVESSEFEVVGETLSEISEPA</sequence>
<name>A0ABW2I947_9BURK</name>
<protein>
    <submittedName>
        <fullName evidence="4">CBS domain-containing protein</fullName>
    </submittedName>
</protein>
<dbReference type="PANTHER" id="PTHR43080:SF2">
    <property type="entry name" value="CBS DOMAIN-CONTAINING PROTEIN"/>
    <property type="match status" value="1"/>
</dbReference>
<evidence type="ECO:0000313" key="5">
    <source>
        <dbReference type="Proteomes" id="UP001596542"/>
    </source>
</evidence>
<dbReference type="PROSITE" id="PS51371">
    <property type="entry name" value="CBS"/>
    <property type="match status" value="2"/>
</dbReference>
<dbReference type="InterPro" id="IPR046342">
    <property type="entry name" value="CBS_dom_sf"/>
</dbReference>
<organism evidence="4 5">
    <name type="scientific">Herminiimonas glaciei</name>
    <dbReference type="NCBI Taxonomy" id="523788"/>
    <lineage>
        <taxon>Bacteria</taxon>
        <taxon>Pseudomonadati</taxon>
        <taxon>Pseudomonadota</taxon>
        <taxon>Betaproteobacteria</taxon>
        <taxon>Burkholderiales</taxon>
        <taxon>Oxalobacteraceae</taxon>
        <taxon>Herminiimonas</taxon>
    </lineage>
</organism>
<dbReference type="Pfam" id="PF00571">
    <property type="entry name" value="CBS"/>
    <property type="match status" value="2"/>
</dbReference>
<dbReference type="Gene3D" id="3.10.580.10">
    <property type="entry name" value="CBS-domain"/>
    <property type="match status" value="1"/>
</dbReference>
<proteinExistence type="predicted"/>
<dbReference type="EMBL" id="JBHTBU010000001">
    <property type="protein sequence ID" value="MFC7287492.1"/>
    <property type="molecule type" value="Genomic_DNA"/>
</dbReference>
<dbReference type="SUPFAM" id="SSF54631">
    <property type="entry name" value="CBS-domain pair"/>
    <property type="match status" value="1"/>
</dbReference>
<keyword evidence="1 2" id="KW-0129">CBS domain</keyword>
<dbReference type="SMART" id="SM00116">
    <property type="entry name" value="CBS"/>
    <property type="match status" value="2"/>
</dbReference>
<dbReference type="RefSeq" id="WP_382270642.1">
    <property type="nucleotide sequence ID" value="NZ_JBHTBU010000001.1"/>
</dbReference>
<accession>A0ABW2I947</accession>
<gene>
    <name evidence="4" type="ORF">ACFQPC_05515</name>
</gene>
<dbReference type="InterPro" id="IPR000644">
    <property type="entry name" value="CBS_dom"/>
</dbReference>
<dbReference type="InterPro" id="IPR051257">
    <property type="entry name" value="Diverse_CBS-Domain"/>
</dbReference>
<dbReference type="CDD" id="cd04622">
    <property type="entry name" value="CBS_pair_HRP1_like"/>
    <property type="match status" value="1"/>
</dbReference>
<evidence type="ECO:0000313" key="4">
    <source>
        <dbReference type="EMBL" id="MFC7287492.1"/>
    </source>
</evidence>
<comment type="caution">
    <text evidence="4">The sequence shown here is derived from an EMBL/GenBank/DDBJ whole genome shotgun (WGS) entry which is preliminary data.</text>
</comment>
<keyword evidence="5" id="KW-1185">Reference proteome</keyword>
<reference evidence="5" key="1">
    <citation type="journal article" date="2019" name="Int. J. Syst. Evol. Microbiol.">
        <title>The Global Catalogue of Microorganisms (GCM) 10K type strain sequencing project: providing services to taxonomists for standard genome sequencing and annotation.</title>
        <authorList>
            <consortium name="The Broad Institute Genomics Platform"/>
            <consortium name="The Broad Institute Genome Sequencing Center for Infectious Disease"/>
            <person name="Wu L."/>
            <person name="Ma J."/>
        </authorList>
    </citation>
    <scope>NUCLEOTIDE SEQUENCE [LARGE SCALE GENOMIC DNA]</scope>
    <source>
        <strain evidence="5">KACC 12508</strain>
    </source>
</reference>